<dbReference type="SMART" id="SM00316">
    <property type="entry name" value="S1"/>
    <property type="match status" value="2"/>
</dbReference>
<feature type="domain" description="S1 motif" evidence="1">
    <location>
        <begin position="130"/>
        <end position="201"/>
    </location>
</feature>
<reference evidence="3" key="1">
    <citation type="submission" date="2017-08" db="EMBL/GenBank/DDBJ databases">
        <authorList>
            <person name="Varghese N."/>
            <person name="Submissions S."/>
        </authorList>
    </citation>
    <scope>NUCLEOTIDE SEQUENCE [LARGE SCALE GENOMIC DNA]</scope>
    <source>
        <strain evidence="3">JC22</strain>
    </source>
</reference>
<name>A0A285TIH3_9BACL</name>
<evidence type="ECO:0000313" key="3">
    <source>
        <dbReference type="Proteomes" id="UP000219636"/>
    </source>
</evidence>
<dbReference type="SUPFAM" id="SSF50249">
    <property type="entry name" value="Nucleic acid-binding proteins"/>
    <property type="match status" value="2"/>
</dbReference>
<dbReference type="Gene3D" id="2.40.50.140">
    <property type="entry name" value="Nucleic acid-binding proteins"/>
    <property type="match status" value="2"/>
</dbReference>
<gene>
    <name evidence="2" type="ORF">SAMN05880501_113121</name>
</gene>
<dbReference type="GO" id="GO:0003676">
    <property type="term" value="F:nucleic acid binding"/>
    <property type="evidence" value="ECO:0007669"/>
    <property type="project" value="InterPro"/>
</dbReference>
<evidence type="ECO:0000259" key="1">
    <source>
        <dbReference type="PROSITE" id="PS50126"/>
    </source>
</evidence>
<dbReference type="InterPro" id="IPR003029">
    <property type="entry name" value="S1_domain"/>
</dbReference>
<accession>A0A285TIH3</accession>
<dbReference type="Proteomes" id="UP000219636">
    <property type="component" value="Unassembled WGS sequence"/>
</dbReference>
<dbReference type="EMBL" id="OBMQ01000013">
    <property type="protein sequence ID" value="SOC22060.1"/>
    <property type="molecule type" value="Genomic_DNA"/>
</dbReference>
<keyword evidence="3" id="KW-1185">Reference proteome</keyword>
<dbReference type="OrthoDB" id="9793609at2"/>
<dbReference type="PROSITE" id="PS50126">
    <property type="entry name" value="S1"/>
    <property type="match status" value="1"/>
</dbReference>
<proteinExistence type="predicted"/>
<protein>
    <recommendedName>
        <fullName evidence="1">S1 motif domain-containing protein</fullName>
    </recommendedName>
</protein>
<sequence>MSGLNDILIEGYNPDKVAELERERQYDVWNDIAKAQQTERIVGEQLIGFETHRINDRKTLCGVVRIGKVKGLIPIDESGINPNDPYALNKFRALANMQIQFIILRYSMEADMFVASRKKARDLTAQITLSKIKEGYNIYCVVREVEKGHLIGDIGGIDVHVPAFELSYGWVDDLRAMYKHGDHIRVQVTEITDEKIKVSRKPLMENPFPECLSRYVPNGEYVGTVSGVQAYGIFVALEEGVDCLAQHLKFQSVEKGSKVLVRILRVETKGGNKIHAKIVRVMV</sequence>
<dbReference type="AlphaFoldDB" id="A0A285TIH3"/>
<organism evidence="2 3">
    <name type="scientific">Ureibacillus xyleni</name>
    <dbReference type="NCBI Taxonomy" id="614648"/>
    <lineage>
        <taxon>Bacteria</taxon>
        <taxon>Bacillati</taxon>
        <taxon>Bacillota</taxon>
        <taxon>Bacilli</taxon>
        <taxon>Bacillales</taxon>
        <taxon>Caryophanaceae</taxon>
        <taxon>Ureibacillus</taxon>
    </lineage>
</organism>
<dbReference type="InterPro" id="IPR012340">
    <property type="entry name" value="NA-bd_OB-fold"/>
</dbReference>
<evidence type="ECO:0000313" key="2">
    <source>
        <dbReference type="EMBL" id="SOC22060.1"/>
    </source>
</evidence>